<reference evidence="5 6" key="1">
    <citation type="submission" date="2019-08" db="EMBL/GenBank/DDBJ databases">
        <title>Hyperibacter terrae gen. nov., sp. nov. and Hyperibacter viscosus sp. nov., two new members in the family Rhodospirillaceae isolated from the rhizosphere of Hypericum perforatum.</title>
        <authorList>
            <person name="Noviana Z."/>
        </authorList>
    </citation>
    <scope>NUCLEOTIDE SEQUENCE [LARGE SCALE GENOMIC DNA]</scope>
    <source>
        <strain evidence="5 6">R5959</strain>
    </source>
</reference>
<dbReference type="EMBL" id="CP042582">
    <property type="protein sequence ID" value="QEX22905.1"/>
    <property type="molecule type" value="Genomic_DNA"/>
</dbReference>
<dbReference type="SMART" id="SM00342">
    <property type="entry name" value="HTH_ARAC"/>
    <property type="match status" value="1"/>
</dbReference>
<dbReference type="InterPro" id="IPR032687">
    <property type="entry name" value="AraC-type_N"/>
</dbReference>
<dbReference type="Proteomes" id="UP000325797">
    <property type="component" value="Chromosome"/>
</dbReference>
<dbReference type="Pfam" id="PF12833">
    <property type="entry name" value="HTH_18"/>
    <property type="match status" value="1"/>
</dbReference>
<keyword evidence="2" id="KW-0238">DNA-binding</keyword>
<dbReference type="KEGG" id="hadh:FRZ61_28390"/>
<dbReference type="PROSITE" id="PS01124">
    <property type="entry name" value="HTH_ARAC_FAMILY_2"/>
    <property type="match status" value="1"/>
</dbReference>
<accession>A0A5J6N1R8</accession>
<dbReference type="Gene3D" id="1.10.10.60">
    <property type="entry name" value="Homeodomain-like"/>
    <property type="match status" value="1"/>
</dbReference>
<sequence>MGRLLHACSQRTRCEHFGLLAGQRLALQSLGLVAEFMQTAGTLEQALQDLVFGQARNADGAVCYLRRMEHFSVFGYAIYQPETPGMNQIIDGALALAHNVITALAGKIVIEAAFSHTAPADIVPFKRVFGDQVRFDAEESGLLLPSSALRSPIRTGNAGQRAQIQAVLQAHSTFRNPDVSSQVKRLLRTRVISSESSIEEIARLLSLHPRTLLRKLKTQETTFRELLSETRFEVACQLLGGTRLSITQISSAIGYAETAVFSRAFERWSGLPPSEWRAARKRSAPPS</sequence>
<evidence type="ECO:0000259" key="4">
    <source>
        <dbReference type="PROSITE" id="PS01124"/>
    </source>
</evidence>
<dbReference type="SUPFAM" id="SSF46689">
    <property type="entry name" value="Homeodomain-like"/>
    <property type="match status" value="1"/>
</dbReference>
<dbReference type="PANTHER" id="PTHR47894">
    <property type="entry name" value="HTH-TYPE TRANSCRIPTIONAL REGULATOR GADX"/>
    <property type="match status" value="1"/>
</dbReference>
<dbReference type="GO" id="GO:0003700">
    <property type="term" value="F:DNA-binding transcription factor activity"/>
    <property type="evidence" value="ECO:0007669"/>
    <property type="project" value="InterPro"/>
</dbReference>
<gene>
    <name evidence="5" type="ORF">FRZ61_28390</name>
</gene>
<dbReference type="PRINTS" id="PR00032">
    <property type="entry name" value="HTHARAC"/>
</dbReference>
<proteinExistence type="predicted"/>
<dbReference type="Pfam" id="PF12625">
    <property type="entry name" value="Arabinose_bd"/>
    <property type="match status" value="1"/>
</dbReference>
<evidence type="ECO:0000256" key="2">
    <source>
        <dbReference type="ARBA" id="ARBA00023125"/>
    </source>
</evidence>
<dbReference type="GO" id="GO:0005829">
    <property type="term" value="C:cytosol"/>
    <property type="evidence" value="ECO:0007669"/>
    <property type="project" value="TreeGrafter"/>
</dbReference>
<keyword evidence="1" id="KW-0805">Transcription regulation</keyword>
<dbReference type="AlphaFoldDB" id="A0A5J6N1R8"/>
<feature type="domain" description="HTH araC/xylS-type" evidence="4">
    <location>
        <begin position="181"/>
        <end position="279"/>
    </location>
</feature>
<protein>
    <submittedName>
        <fullName evidence="5">AraC family transcriptional regulator</fullName>
    </submittedName>
</protein>
<dbReference type="InterPro" id="IPR018060">
    <property type="entry name" value="HTH_AraC"/>
</dbReference>
<keyword evidence="6" id="KW-1185">Reference proteome</keyword>
<evidence type="ECO:0000256" key="1">
    <source>
        <dbReference type="ARBA" id="ARBA00023015"/>
    </source>
</evidence>
<evidence type="ECO:0000313" key="6">
    <source>
        <dbReference type="Proteomes" id="UP000325797"/>
    </source>
</evidence>
<evidence type="ECO:0000313" key="5">
    <source>
        <dbReference type="EMBL" id="QEX22905.1"/>
    </source>
</evidence>
<dbReference type="PANTHER" id="PTHR47894:SF4">
    <property type="entry name" value="HTH-TYPE TRANSCRIPTIONAL REGULATOR GADX"/>
    <property type="match status" value="1"/>
</dbReference>
<evidence type="ECO:0000256" key="3">
    <source>
        <dbReference type="ARBA" id="ARBA00023163"/>
    </source>
</evidence>
<keyword evidence="3" id="KW-0804">Transcription</keyword>
<name>A0A5J6N1R8_9PROT</name>
<organism evidence="5 6">
    <name type="scientific">Hypericibacter adhaerens</name>
    <dbReference type="NCBI Taxonomy" id="2602016"/>
    <lineage>
        <taxon>Bacteria</taxon>
        <taxon>Pseudomonadati</taxon>
        <taxon>Pseudomonadota</taxon>
        <taxon>Alphaproteobacteria</taxon>
        <taxon>Rhodospirillales</taxon>
        <taxon>Dongiaceae</taxon>
        <taxon>Hypericibacter</taxon>
    </lineage>
</organism>
<dbReference type="InterPro" id="IPR020449">
    <property type="entry name" value="Tscrpt_reg_AraC-type_HTH"/>
</dbReference>
<dbReference type="InterPro" id="IPR009057">
    <property type="entry name" value="Homeodomain-like_sf"/>
</dbReference>
<dbReference type="GO" id="GO:0000976">
    <property type="term" value="F:transcription cis-regulatory region binding"/>
    <property type="evidence" value="ECO:0007669"/>
    <property type="project" value="TreeGrafter"/>
</dbReference>